<reference evidence="3" key="2">
    <citation type="submission" date="2025-09" db="UniProtKB">
        <authorList>
            <consortium name="Ensembl"/>
        </authorList>
    </citation>
    <scope>IDENTIFICATION</scope>
</reference>
<reference evidence="3" key="1">
    <citation type="submission" date="2025-08" db="UniProtKB">
        <authorList>
            <consortium name="Ensembl"/>
        </authorList>
    </citation>
    <scope>IDENTIFICATION</scope>
</reference>
<evidence type="ECO:0000313" key="3">
    <source>
        <dbReference type="Ensembl" id="ENSEBUP00000002977.1"/>
    </source>
</evidence>
<dbReference type="GO" id="GO:0006357">
    <property type="term" value="P:regulation of transcription by RNA polymerase II"/>
    <property type="evidence" value="ECO:0007669"/>
    <property type="project" value="TreeGrafter"/>
</dbReference>
<feature type="compositionally biased region" description="Basic residues" evidence="1">
    <location>
        <begin position="85"/>
        <end position="97"/>
    </location>
</feature>
<dbReference type="InterPro" id="IPR038308">
    <property type="entry name" value="RFXAP_C_sf"/>
</dbReference>
<keyword evidence="4" id="KW-1185">Reference proteome</keyword>
<organism evidence="3 4">
    <name type="scientific">Eptatretus burgeri</name>
    <name type="common">Inshore hagfish</name>
    <dbReference type="NCBI Taxonomy" id="7764"/>
    <lineage>
        <taxon>Eukaryota</taxon>
        <taxon>Metazoa</taxon>
        <taxon>Chordata</taxon>
        <taxon>Craniata</taxon>
        <taxon>Vertebrata</taxon>
        <taxon>Cyclostomata</taxon>
        <taxon>Myxini</taxon>
        <taxon>Myxiniformes</taxon>
        <taxon>Myxinidae</taxon>
        <taxon>Eptatretinae</taxon>
        <taxon>Eptatretus</taxon>
    </lineage>
</organism>
<dbReference type="Gene3D" id="6.10.290.30">
    <property type="entry name" value="Regulatory factor X-associated C-terminal binding domain"/>
    <property type="match status" value="1"/>
</dbReference>
<feature type="region of interest" description="Disordered" evidence="1">
    <location>
        <begin position="1"/>
        <end position="31"/>
    </location>
</feature>
<proteinExistence type="predicted"/>
<dbReference type="Proteomes" id="UP000694388">
    <property type="component" value="Unplaced"/>
</dbReference>
<dbReference type="PANTHER" id="PTHR15110:SF2">
    <property type="entry name" value="REGULATORY FACTOR X-ASSOCIATED PROTEIN"/>
    <property type="match status" value="1"/>
</dbReference>
<dbReference type="Ensembl" id="ENSEBUT00000003340.1">
    <property type="protein sequence ID" value="ENSEBUP00000002977.1"/>
    <property type="gene ID" value="ENSEBUG00000002216.1"/>
</dbReference>
<protein>
    <recommendedName>
        <fullName evidence="2">Regulatory factor X-associated protein RFXANK-binding domain-containing protein</fullName>
    </recommendedName>
</protein>
<evidence type="ECO:0000256" key="1">
    <source>
        <dbReference type="SAM" id="MobiDB-lite"/>
    </source>
</evidence>
<sequence length="209" mass="23220">MTSTTCDEGSGSHDAEPAGGIRTSPDVVPTLGRESDVALRCAYEGCDEVAKGVSTKSKQGGRQTWMCKRHKNKTYKAKYKKKKAEWKKKKKKRKKKISKEELDVVGGGNVEEDSSMQPTTGVTPQKLSLLLEQSPTRKLTNIEQVLFLKRQALLRSPAVIALLQEGQKVLADQPWPMVQECFMFASTAAASRVMMPLDERQQFNGCDQV</sequence>
<evidence type="ECO:0000259" key="2">
    <source>
        <dbReference type="Pfam" id="PF15289"/>
    </source>
</evidence>
<name>A0A8C4PX59_EPTBU</name>
<feature type="domain" description="Regulatory factor X-associated protein RFXANK-binding" evidence="2">
    <location>
        <begin position="40"/>
        <end position="173"/>
    </location>
</feature>
<evidence type="ECO:0000313" key="4">
    <source>
        <dbReference type="Proteomes" id="UP000694388"/>
    </source>
</evidence>
<feature type="region of interest" description="Disordered" evidence="1">
    <location>
        <begin position="85"/>
        <end position="121"/>
    </location>
</feature>
<accession>A0A8C4PX59</accession>
<dbReference type="Pfam" id="PF15289">
    <property type="entry name" value="RFXA_RFXANK_bdg"/>
    <property type="match status" value="1"/>
</dbReference>
<dbReference type="PANTHER" id="PTHR15110">
    <property type="entry name" value="REGULATORY FACTOR X-ASSOCIATED PROTEIN"/>
    <property type="match status" value="1"/>
</dbReference>
<dbReference type="AlphaFoldDB" id="A0A8C4PX59"/>
<dbReference type="InterPro" id="IPR029316">
    <property type="entry name" value="RFXAP_RFXANK-bd"/>
</dbReference>
<dbReference type="GO" id="GO:0005634">
    <property type="term" value="C:nucleus"/>
    <property type="evidence" value="ECO:0007669"/>
    <property type="project" value="TreeGrafter"/>
</dbReference>